<dbReference type="EMBL" id="NMUH01000023">
    <property type="protein sequence ID" value="MQL68847.1"/>
    <property type="molecule type" value="Genomic_DNA"/>
</dbReference>
<protein>
    <submittedName>
        <fullName evidence="1">Uncharacterized protein</fullName>
    </submittedName>
</protein>
<comment type="caution">
    <text evidence="1">The sequence shown here is derived from an EMBL/GenBank/DDBJ whole genome shotgun (WGS) entry which is preliminary data.</text>
</comment>
<accession>A0A843TFA5</accession>
<proteinExistence type="predicted"/>
<organism evidence="1 2">
    <name type="scientific">Colocasia esculenta</name>
    <name type="common">Wild taro</name>
    <name type="synonym">Arum esculentum</name>
    <dbReference type="NCBI Taxonomy" id="4460"/>
    <lineage>
        <taxon>Eukaryota</taxon>
        <taxon>Viridiplantae</taxon>
        <taxon>Streptophyta</taxon>
        <taxon>Embryophyta</taxon>
        <taxon>Tracheophyta</taxon>
        <taxon>Spermatophyta</taxon>
        <taxon>Magnoliopsida</taxon>
        <taxon>Liliopsida</taxon>
        <taxon>Araceae</taxon>
        <taxon>Aroideae</taxon>
        <taxon>Colocasieae</taxon>
        <taxon>Colocasia</taxon>
    </lineage>
</organism>
<keyword evidence="2" id="KW-1185">Reference proteome</keyword>
<gene>
    <name evidence="1" type="ORF">Taro_001131</name>
</gene>
<reference evidence="1" key="1">
    <citation type="submission" date="2017-07" db="EMBL/GenBank/DDBJ databases">
        <title>Taro Niue Genome Assembly and Annotation.</title>
        <authorList>
            <person name="Atibalentja N."/>
            <person name="Keating K."/>
            <person name="Fields C.J."/>
        </authorList>
    </citation>
    <scope>NUCLEOTIDE SEQUENCE</scope>
    <source>
        <strain evidence="1">Niue_2</strain>
        <tissue evidence="1">Leaf</tissue>
    </source>
</reference>
<sequence length="240" mass="25799">MGQVGGIVGFTPRFIFLSSARNSISSDIAYLVTNKLACPGEELTWLTRQMRHSTDKGTLFYPRVGHSARLATDKRVGVSPRRGLSAGFAGKFSFTSACVHGPTCTCGANDTGTSQQVGCLRGRPLPVKDRPTSHILGRALNYPTVQVGGFVGFTPRFIFLSSTRNSISSDIADLVTNRLACPREELTWLTRQMRLITTTIKITVTMTWQDGGNFQSGIDQGNPGVAGGVVQLSLGCPNTI</sequence>
<name>A0A843TFA5_COLES</name>
<dbReference type="AlphaFoldDB" id="A0A843TFA5"/>
<evidence type="ECO:0000313" key="1">
    <source>
        <dbReference type="EMBL" id="MQL68847.1"/>
    </source>
</evidence>
<evidence type="ECO:0000313" key="2">
    <source>
        <dbReference type="Proteomes" id="UP000652761"/>
    </source>
</evidence>
<dbReference type="Proteomes" id="UP000652761">
    <property type="component" value="Unassembled WGS sequence"/>
</dbReference>